<keyword evidence="1" id="KW-0472">Membrane</keyword>
<organism evidence="2 3">
    <name type="scientific">Enterococcus faecalis TX0630</name>
    <dbReference type="NCBI Taxonomy" id="749508"/>
    <lineage>
        <taxon>Bacteria</taxon>
        <taxon>Bacillati</taxon>
        <taxon>Bacillota</taxon>
        <taxon>Bacilli</taxon>
        <taxon>Lactobacillales</taxon>
        <taxon>Enterococcaceae</taxon>
        <taxon>Enterococcus</taxon>
    </lineage>
</organism>
<feature type="transmembrane region" description="Helical" evidence="1">
    <location>
        <begin position="12"/>
        <end position="28"/>
    </location>
</feature>
<feature type="transmembrane region" description="Helical" evidence="1">
    <location>
        <begin position="34"/>
        <end position="50"/>
    </location>
</feature>
<reference evidence="2 3" key="1">
    <citation type="submission" date="2010-09" db="EMBL/GenBank/DDBJ databases">
        <authorList>
            <person name="Weinstock G."/>
            <person name="Sodergren E."/>
            <person name="Clifton S."/>
            <person name="Fulton L."/>
            <person name="Fulton B."/>
            <person name="Courtney L."/>
            <person name="Fronick C."/>
            <person name="Harrison M."/>
            <person name="Strong C."/>
            <person name="Farmer C."/>
            <person name="Delahaunty K."/>
            <person name="Markovic C."/>
            <person name="Hall O."/>
            <person name="Minx P."/>
            <person name="Tomlinson C."/>
            <person name="Mitreva M."/>
            <person name="Hou S."/>
            <person name="Chen J."/>
            <person name="Wollam A."/>
            <person name="Pepin K.H."/>
            <person name="Johnson M."/>
            <person name="Bhonagiri V."/>
            <person name="Zhang X."/>
            <person name="Suruliraj S."/>
            <person name="Warren W."/>
            <person name="Chinwalla A."/>
            <person name="Mardis E.R."/>
            <person name="Wilson R.K."/>
        </authorList>
    </citation>
    <scope>NUCLEOTIDE SEQUENCE [LARGE SCALE GENOMIC DNA]</scope>
    <source>
        <strain evidence="2 3">TX0630</strain>
    </source>
</reference>
<comment type="caution">
    <text evidence="2">The sequence shown here is derived from an EMBL/GenBank/DDBJ whole genome shotgun (WGS) entry which is preliminary data.</text>
</comment>
<dbReference type="EMBL" id="AEBE01000038">
    <property type="protein sequence ID" value="EFU90868.1"/>
    <property type="molecule type" value="Genomic_DNA"/>
</dbReference>
<accession>A0ABC9P7G7</accession>
<gene>
    <name evidence="2" type="ORF">HMPREF9511_01144</name>
</gene>
<proteinExistence type="predicted"/>
<dbReference type="AlphaFoldDB" id="A0ABC9P7G7"/>
<evidence type="ECO:0000313" key="2">
    <source>
        <dbReference type="EMBL" id="EFU90868.1"/>
    </source>
</evidence>
<protein>
    <submittedName>
        <fullName evidence="2">Uncharacterized protein</fullName>
    </submittedName>
</protein>
<evidence type="ECO:0000313" key="3">
    <source>
        <dbReference type="Proteomes" id="UP000004933"/>
    </source>
</evidence>
<name>A0ABC9P7G7_ENTFL</name>
<evidence type="ECO:0000256" key="1">
    <source>
        <dbReference type="SAM" id="Phobius"/>
    </source>
</evidence>
<keyword evidence="1" id="KW-1133">Transmembrane helix</keyword>
<dbReference type="Proteomes" id="UP000004933">
    <property type="component" value="Unassembled WGS sequence"/>
</dbReference>
<keyword evidence="1" id="KW-0812">Transmembrane</keyword>
<sequence>MNKRKPRSLYEARILGTLLVFFILGLVIKNSIPLNYLLLILGPIIAIWFMKYDDAKYQENLNKNEKEVY</sequence>
<dbReference type="RefSeq" id="WP_002393140.1">
    <property type="nucleotide sequence ID" value="NZ_GL454792.1"/>
</dbReference>